<feature type="region of interest" description="Disordered" evidence="1">
    <location>
        <begin position="12"/>
        <end position="35"/>
    </location>
</feature>
<name>A0A2M4D750_ANODA</name>
<protein>
    <submittedName>
        <fullName evidence="2">Putative secreted protein</fullName>
    </submittedName>
</protein>
<dbReference type="AlphaFoldDB" id="A0A2M4D750"/>
<sequence>MAASSSPPAVATAVAAVAATPSPSPPPSSPPVSVSGAEVFASPELLFIIIKEGKTVMLVMVVVVDDDGTAQGRDTSSRLYAVRCPPPHAVDWNVVLSPMPRERSPSSSQDTHFAVRAPIA</sequence>
<reference evidence="2" key="1">
    <citation type="submission" date="2018-01" db="EMBL/GenBank/DDBJ databases">
        <title>An insight into the sialome of Amazonian anophelines.</title>
        <authorList>
            <person name="Ribeiro J.M."/>
            <person name="Scarpassa V."/>
            <person name="Calvo E."/>
        </authorList>
    </citation>
    <scope>NUCLEOTIDE SEQUENCE</scope>
</reference>
<dbReference type="EMBL" id="GGFL01009201">
    <property type="protein sequence ID" value="MBW73379.1"/>
    <property type="molecule type" value="Transcribed_RNA"/>
</dbReference>
<feature type="region of interest" description="Disordered" evidence="1">
    <location>
        <begin position="100"/>
        <end position="120"/>
    </location>
</feature>
<organism evidence="2">
    <name type="scientific">Anopheles darlingi</name>
    <name type="common">Mosquito</name>
    <dbReference type="NCBI Taxonomy" id="43151"/>
    <lineage>
        <taxon>Eukaryota</taxon>
        <taxon>Metazoa</taxon>
        <taxon>Ecdysozoa</taxon>
        <taxon>Arthropoda</taxon>
        <taxon>Hexapoda</taxon>
        <taxon>Insecta</taxon>
        <taxon>Pterygota</taxon>
        <taxon>Neoptera</taxon>
        <taxon>Endopterygota</taxon>
        <taxon>Diptera</taxon>
        <taxon>Nematocera</taxon>
        <taxon>Culicoidea</taxon>
        <taxon>Culicidae</taxon>
        <taxon>Anophelinae</taxon>
        <taxon>Anopheles</taxon>
    </lineage>
</organism>
<accession>A0A2M4D750</accession>
<evidence type="ECO:0000256" key="1">
    <source>
        <dbReference type="SAM" id="MobiDB-lite"/>
    </source>
</evidence>
<evidence type="ECO:0000313" key="2">
    <source>
        <dbReference type="EMBL" id="MBW73379.1"/>
    </source>
</evidence>
<feature type="compositionally biased region" description="Low complexity" evidence="1">
    <location>
        <begin position="12"/>
        <end position="21"/>
    </location>
</feature>
<proteinExistence type="predicted"/>